<reference evidence="2 3" key="1">
    <citation type="submission" date="2018-01" db="EMBL/GenBank/DDBJ databases">
        <title>Genomic Encyclopedia of Type Strains, Phase III (KMG-III): the genomes of soil and plant-associated and newly described type strains.</title>
        <authorList>
            <person name="Whitman W."/>
        </authorList>
    </citation>
    <scope>NUCLEOTIDE SEQUENCE [LARGE SCALE GENOMIC DNA]</scope>
    <source>
        <strain evidence="2 3">HKI456</strain>
    </source>
</reference>
<name>A0A2P5K902_9BURK</name>
<organism evidence="2 3">
    <name type="scientific">Mycetohabitans endofungorum</name>
    <dbReference type="NCBI Taxonomy" id="417203"/>
    <lineage>
        <taxon>Bacteria</taxon>
        <taxon>Pseudomonadati</taxon>
        <taxon>Pseudomonadota</taxon>
        <taxon>Betaproteobacteria</taxon>
        <taxon>Burkholderiales</taxon>
        <taxon>Burkholderiaceae</taxon>
        <taxon>Mycetohabitans</taxon>
    </lineage>
</organism>
<evidence type="ECO:0000313" key="3">
    <source>
        <dbReference type="Proteomes" id="UP000243096"/>
    </source>
</evidence>
<dbReference type="GO" id="GO:0050355">
    <property type="term" value="F:inorganic triphosphate phosphatase activity"/>
    <property type="evidence" value="ECO:0007669"/>
    <property type="project" value="InterPro"/>
</dbReference>
<dbReference type="AlphaFoldDB" id="A0A2P5K902"/>
<dbReference type="SMART" id="SM01118">
    <property type="entry name" value="CYTH"/>
    <property type="match status" value="1"/>
</dbReference>
<feature type="domain" description="CYTH" evidence="1">
    <location>
        <begin position="5"/>
        <end position="216"/>
    </location>
</feature>
<sequence>MTTMSIEREIKLTLPASRVEAARALLTELSGHDGQPVALANLYFDTPDGRLARAGGALRLRRTPDGWLQTFKFGGGASGGVHSRHEWEMTVAGDALELDALLAACGDAQARALVRNAAATLVPLFRTDFTRTLWPLYWTGTPIEAALDIGEVQAEVDGAMRRAPICEIELELKDAPKASAHAALDALAAVIKQRLPGTTSEDVSKAERGYRLRSGQ</sequence>
<gene>
    <name evidence="2" type="ORF">B0O95_10916</name>
</gene>
<dbReference type="SUPFAM" id="SSF55154">
    <property type="entry name" value="CYTH-like phosphatases"/>
    <property type="match status" value="1"/>
</dbReference>
<evidence type="ECO:0000313" key="2">
    <source>
        <dbReference type="EMBL" id="PPB83191.1"/>
    </source>
</evidence>
<comment type="caution">
    <text evidence="2">The sequence shown here is derived from an EMBL/GenBank/DDBJ whole genome shotgun (WGS) entry which is preliminary data.</text>
</comment>
<keyword evidence="3" id="KW-1185">Reference proteome</keyword>
<dbReference type="Gene3D" id="2.40.320.10">
    <property type="entry name" value="Hypothetical Protein Pfu-838710-001"/>
    <property type="match status" value="1"/>
</dbReference>
<dbReference type="CDD" id="cd07756">
    <property type="entry name" value="CYTH-like_Pase_CHAD"/>
    <property type="match status" value="1"/>
</dbReference>
<dbReference type="Proteomes" id="UP000243096">
    <property type="component" value="Unassembled WGS sequence"/>
</dbReference>
<dbReference type="InterPro" id="IPR033469">
    <property type="entry name" value="CYTH-like_dom_sf"/>
</dbReference>
<evidence type="ECO:0000259" key="1">
    <source>
        <dbReference type="PROSITE" id="PS51707"/>
    </source>
</evidence>
<dbReference type="PROSITE" id="PS51707">
    <property type="entry name" value="CYTH"/>
    <property type="match status" value="1"/>
</dbReference>
<protein>
    <submittedName>
        <fullName evidence="2">Adenylate cyclase</fullName>
    </submittedName>
</protein>
<dbReference type="InterPro" id="IPR039013">
    <property type="entry name" value="YgiF"/>
</dbReference>
<dbReference type="Pfam" id="PF01928">
    <property type="entry name" value="CYTH"/>
    <property type="match status" value="1"/>
</dbReference>
<dbReference type="EMBL" id="PRDW01000009">
    <property type="protein sequence ID" value="PPB83191.1"/>
    <property type="molecule type" value="Genomic_DNA"/>
</dbReference>
<dbReference type="PANTHER" id="PTHR39569">
    <property type="entry name" value="INORGANIC TRIPHOSPHATASE"/>
    <property type="match status" value="1"/>
</dbReference>
<dbReference type="PANTHER" id="PTHR39569:SF1">
    <property type="entry name" value="INORGANIC TRIPHOSPHATASE"/>
    <property type="match status" value="1"/>
</dbReference>
<proteinExistence type="predicted"/>
<dbReference type="GO" id="GO:0046872">
    <property type="term" value="F:metal ion binding"/>
    <property type="evidence" value="ECO:0007669"/>
    <property type="project" value="TreeGrafter"/>
</dbReference>
<dbReference type="OrthoDB" id="3034217at2"/>
<dbReference type="InterPro" id="IPR023577">
    <property type="entry name" value="CYTH_domain"/>
</dbReference>
<accession>A0A2P5K902</accession>